<reference evidence="14 15" key="2">
    <citation type="submission" date="2019-11" db="EMBL/GenBank/DDBJ databases">
        <authorList>
            <person name="Lu H."/>
        </authorList>
    </citation>
    <scope>NUCLEOTIDE SEQUENCE [LARGE SCALE GENOMIC DNA]</scope>
    <source>
        <strain evidence="14 15">FIM1</strain>
    </source>
</reference>
<reference evidence="14 15" key="1">
    <citation type="submission" date="2016-03" db="EMBL/GenBank/DDBJ databases">
        <title>How can Kluyveromyces marxianus grow so fast - potential evolutionary course in Saccharomyces Complex revealed by comparative genomics.</title>
        <authorList>
            <person name="Mo W."/>
            <person name="Lu W."/>
            <person name="Yang X."/>
            <person name="Qi J."/>
            <person name="Lv H."/>
        </authorList>
    </citation>
    <scope>NUCLEOTIDE SEQUENCE [LARGE SCALE GENOMIC DNA]</scope>
    <source>
        <strain evidence="14 15">FIM1</strain>
    </source>
</reference>
<feature type="compositionally biased region" description="Basic and acidic residues" evidence="12">
    <location>
        <begin position="771"/>
        <end position="788"/>
    </location>
</feature>
<dbReference type="PANTHER" id="PTHR46200">
    <property type="entry name" value="GATOR COMPLEX PROTEIN WDR24"/>
    <property type="match status" value="1"/>
</dbReference>
<dbReference type="CDD" id="cd16488">
    <property type="entry name" value="mRING-H2-C3H3C2_Mio-like"/>
    <property type="match status" value="1"/>
</dbReference>
<keyword evidence="5 11" id="KW-0853">WD repeat</keyword>
<dbReference type="InterPro" id="IPR037590">
    <property type="entry name" value="WDR24"/>
</dbReference>
<dbReference type="PROSITE" id="PS00678">
    <property type="entry name" value="WD_REPEATS_1"/>
    <property type="match status" value="1"/>
</dbReference>
<keyword evidence="9" id="KW-0862">Zinc</keyword>
<dbReference type="Pfam" id="PF17120">
    <property type="entry name" value="zf-RING_16"/>
    <property type="match status" value="1"/>
</dbReference>
<feature type="compositionally biased region" description="Basic and acidic residues" evidence="12">
    <location>
        <begin position="922"/>
        <end position="931"/>
    </location>
</feature>
<dbReference type="PROSITE" id="PS50082">
    <property type="entry name" value="WD_REPEATS_2"/>
    <property type="match status" value="2"/>
</dbReference>
<evidence type="ECO:0000256" key="1">
    <source>
        <dbReference type="ARBA" id="ARBA00004116"/>
    </source>
</evidence>
<keyword evidence="7" id="KW-0677">Repeat</keyword>
<feature type="compositionally biased region" description="Polar residues" evidence="12">
    <location>
        <begin position="599"/>
        <end position="616"/>
    </location>
</feature>
<dbReference type="Pfam" id="PF00400">
    <property type="entry name" value="WD40"/>
    <property type="match status" value="2"/>
</dbReference>
<comment type="similarity">
    <text evidence="2">Belongs to the WD repeat RTC1 family.</text>
</comment>
<keyword evidence="4" id="KW-0926">Vacuole</keyword>
<organism evidence="14 15">
    <name type="scientific">Kluyveromyces marxianus</name>
    <name type="common">Yeast</name>
    <name type="synonym">Candida kefyr</name>
    <dbReference type="NCBI Taxonomy" id="4911"/>
    <lineage>
        <taxon>Eukaryota</taxon>
        <taxon>Fungi</taxon>
        <taxon>Dikarya</taxon>
        <taxon>Ascomycota</taxon>
        <taxon>Saccharomycotina</taxon>
        <taxon>Saccharomycetes</taxon>
        <taxon>Saccharomycetales</taxon>
        <taxon>Saccharomycetaceae</taxon>
        <taxon>Kluyveromyces</taxon>
    </lineage>
</organism>
<keyword evidence="8 10" id="KW-0863">Zinc-finger</keyword>
<evidence type="ECO:0000256" key="9">
    <source>
        <dbReference type="ARBA" id="ARBA00022833"/>
    </source>
</evidence>
<evidence type="ECO:0000313" key="15">
    <source>
        <dbReference type="Proteomes" id="UP000422736"/>
    </source>
</evidence>
<feature type="region of interest" description="Disordered" evidence="12">
    <location>
        <begin position="1038"/>
        <end position="1059"/>
    </location>
</feature>
<evidence type="ECO:0000256" key="8">
    <source>
        <dbReference type="ARBA" id="ARBA00022771"/>
    </source>
</evidence>
<evidence type="ECO:0000256" key="11">
    <source>
        <dbReference type="PROSITE-ProRule" id="PRU00221"/>
    </source>
</evidence>
<proteinExistence type="inferred from homology"/>
<accession>A0ABX6F1N2</accession>
<dbReference type="InterPro" id="IPR019775">
    <property type="entry name" value="WD40_repeat_CS"/>
</dbReference>
<evidence type="ECO:0000259" key="13">
    <source>
        <dbReference type="PROSITE" id="PS50089"/>
    </source>
</evidence>
<protein>
    <recommendedName>
        <fullName evidence="3">Restriction of telomere capping protein 1</fullName>
    </recommendedName>
</protein>
<feature type="compositionally biased region" description="Polar residues" evidence="12">
    <location>
        <begin position="64"/>
        <end position="75"/>
    </location>
</feature>
<feature type="region of interest" description="Disordered" evidence="12">
    <location>
        <begin position="972"/>
        <end position="1026"/>
    </location>
</feature>
<dbReference type="InterPro" id="IPR001841">
    <property type="entry name" value="Znf_RING"/>
</dbReference>
<feature type="compositionally biased region" description="Polar residues" evidence="12">
    <location>
        <begin position="900"/>
        <end position="919"/>
    </location>
</feature>
<dbReference type="InterPro" id="IPR015943">
    <property type="entry name" value="WD40/YVTN_repeat-like_dom_sf"/>
</dbReference>
<evidence type="ECO:0000256" key="2">
    <source>
        <dbReference type="ARBA" id="ARBA00008863"/>
    </source>
</evidence>
<dbReference type="Proteomes" id="UP000422736">
    <property type="component" value="Chromosome 8"/>
</dbReference>
<dbReference type="PANTHER" id="PTHR46200:SF1">
    <property type="entry name" value="GATOR COMPLEX PROTEIN WDR24"/>
    <property type="match status" value="1"/>
</dbReference>
<evidence type="ECO:0000256" key="7">
    <source>
        <dbReference type="ARBA" id="ARBA00022737"/>
    </source>
</evidence>
<feature type="compositionally biased region" description="Polar residues" evidence="12">
    <location>
        <begin position="85"/>
        <end position="94"/>
    </location>
</feature>
<feature type="region of interest" description="Disordered" evidence="12">
    <location>
        <begin position="582"/>
        <end position="616"/>
    </location>
</feature>
<feature type="compositionally biased region" description="Polar residues" evidence="12">
    <location>
        <begin position="932"/>
        <end position="942"/>
    </location>
</feature>
<name>A0ABX6F1N2_KLUMA</name>
<feature type="compositionally biased region" description="Polar residues" evidence="12">
    <location>
        <begin position="10"/>
        <end position="30"/>
    </location>
</feature>
<feature type="domain" description="RING-type" evidence="13">
    <location>
        <begin position="1270"/>
        <end position="1310"/>
    </location>
</feature>
<keyword evidence="15" id="KW-1185">Reference proteome</keyword>
<feature type="repeat" description="WD" evidence="11">
    <location>
        <begin position="223"/>
        <end position="265"/>
    </location>
</feature>
<evidence type="ECO:0000256" key="6">
    <source>
        <dbReference type="ARBA" id="ARBA00022723"/>
    </source>
</evidence>
<evidence type="ECO:0000256" key="5">
    <source>
        <dbReference type="ARBA" id="ARBA00022574"/>
    </source>
</evidence>
<dbReference type="PROSITE" id="PS50294">
    <property type="entry name" value="WD_REPEATS_REGION"/>
    <property type="match status" value="1"/>
</dbReference>
<dbReference type="PROSITE" id="PS50089">
    <property type="entry name" value="ZF_RING_2"/>
    <property type="match status" value="1"/>
</dbReference>
<dbReference type="EMBL" id="CP015060">
    <property type="protein sequence ID" value="QGN17961.1"/>
    <property type="molecule type" value="Genomic_DNA"/>
</dbReference>
<comment type="subcellular location">
    <subcellularLocation>
        <location evidence="1">Vacuole</location>
    </subcellularLocation>
</comment>
<dbReference type="InterPro" id="IPR036322">
    <property type="entry name" value="WD40_repeat_dom_sf"/>
</dbReference>
<evidence type="ECO:0000256" key="3">
    <source>
        <dbReference type="ARBA" id="ARBA00015098"/>
    </source>
</evidence>
<feature type="compositionally biased region" description="Polar residues" evidence="12">
    <location>
        <begin position="998"/>
        <end position="1014"/>
    </location>
</feature>
<gene>
    <name evidence="14" type="primary">RTC1</name>
    <name evidence="14" type="ORF">FIM1_5170</name>
</gene>
<sequence>MYKRNGGSRRVSTSQNQLSETPASVKYSSSNSRYTLHRQYSTGFPSSSYGLSPKSKADVRNTYNTANTNNVGRESSSNEDDQNIRWKSTKNSGEQTRRFHGARYTLQTNKEISSIDKINDPRSRSLVIAGKSHLGLYSFDEESHTIVNTHDFVQSTKNNTGLTKTSSSPSLRRSNNKISTISDVKAGFHNHKNYIAICGTSTTVSIYDINKTASIDNPLITTLSEHTRSINSVDFNMVQTNLIISGGQDGCIKVWDLRSPKMYTNRSDVSINTGSDSIRDVKWMPSYDFANDSNGISNKYLKFASVHDSGLLLKFDLRQPAQAERKINAHSGPGLCLNWHPHQDYIISGGRDGKCCLWYLGDKSNVAGNNSNTTINLTNTPHTFSTTYPIGLGTTSLAFPELTINTARPMNKLKFCPKYDSNVFNSLIGTSSMGEDSDISVYSLARKYIPKTVVTSGAPSVGFVWWDENIVFNIDKQNVVTGWDTSQTPQLLDNLPKNAVKWRDLDGDGILFLDQKPGGYRSQEELILTPGSGDNRRISLPHRMSSATTNSFMANNNLHMINNNNSSAASFSKNAPFGLSHPHPNSLYGEKPSLPKHTPSFSSKISPSVNGSSWPNPYNSSHHNSIASGSESALQVANESFVQSPYLIGLDFPHVLNTIRNTRLADMNRRVESQDVLELKSSPTEVFKFLARELKFSYKQSYIDFKDNTRELETSSTRGSIESKNNLMEKLGLTENNTWTHLIKYTKSHESDEVTSKGTEARSPLSENDNSLERSDTIHNTEIDKPDNLGDDINNNQLDTRDLVELITVCDKNAETYLMIEDFANYKVWLMMRDALLWDLKILTESMATEENTMGLGKKDLYTEQPWAKNDSFSSLKDIRNSAATSDYTSYSATDLSSSVNTHPRNSFNQPTHLTQPPTVSKLKEQLESSKETSTMSRADSIQNSLQEDIMRIRQLHKNNSDKTDIAIEDYERNENEDENNENEGQFIKIPNSENRKSSFATSPTHVTGSIDNSETGDEHIQPRRPRTSFIDSFISQLRSPASPKVEGDKESVSSKISPLPNLNTSAASFMNSKKNVIGQHKLQTAPEVASIPESSIGQHHFRGASVSTTKAENQVSGITTLINETKKGYNTITPPWSTRKVIQQIYEQSVSSGNILLTMAIVLLFQDRFQLVNEETVKNAITEFTTLLHRYELFEIAAELMKNCPYSDISNNSAGLSSIQLYCDSCGKALINEVSKEKFTKEKHDTNIDAMARYGYWYCDSCSKRNTLCCYCNRPMKSLAICMLNCGHEGHFGCLKKWYLEENMDTCPLGCLGILL</sequence>
<dbReference type="SUPFAM" id="SSF50978">
    <property type="entry name" value="WD40 repeat-like"/>
    <property type="match status" value="1"/>
</dbReference>
<evidence type="ECO:0000256" key="12">
    <source>
        <dbReference type="SAM" id="MobiDB-lite"/>
    </source>
</evidence>
<evidence type="ECO:0000256" key="4">
    <source>
        <dbReference type="ARBA" id="ARBA00022554"/>
    </source>
</evidence>
<feature type="region of interest" description="Disordered" evidence="12">
    <location>
        <begin position="64"/>
        <end position="97"/>
    </location>
</feature>
<feature type="compositionally biased region" description="Low complexity" evidence="12">
    <location>
        <begin position="890"/>
        <end position="899"/>
    </location>
</feature>
<dbReference type="SMART" id="SM00320">
    <property type="entry name" value="WD40"/>
    <property type="match status" value="4"/>
</dbReference>
<keyword evidence="6" id="KW-0479">Metal-binding</keyword>
<feature type="region of interest" description="Disordered" evidence="12">
    <location>
        <begin position="750"/>
        <end position="792"/>
    </location>
</feature>
<dbReference type="InterPro" id="IPR049566">
    <property type="entry name" value="WDR59_RTC1-like_RING_Znf"/>
</dbReference>
<feature type="repeat" description="WD" evidence="11">
    <location>
        <begin position="327"/>
        <end position="358"/>
    </location>
</feature>
<feature type="region of interest" description="Disordered" evidence="12">
    <location>
        <begin position="1"/>
        <end position="30"/>
    </location>
</feature>
<evidence type="ECO:0000313" key="14">
    <source>
        <dbReference type="EMBL" id="QGN17961.1"/>
    </source>
</evidence>
<dbReference type="Gene3D" id="2.130.10.10">
    <property type="entry name" value="YVTN repeat-like/Quinoprotein amine dehydrogenase"/>
    <property type="match status" value="2"/>
</dbReference>
<feature type="region of interest" description="Disordered" evidence="12">
    <location>
        <begin position="890"/>
        <end position="942"/>
    </location>
</feature>
<evidence type="ECO:0000256" key="10">
    <source>
        <dbReference type="PROSITE-ProRule" id="PRU00175"/>
    </source>
</evidence>
<dbReference type="InterPro" id="IPR001680">
    <property type="entry name" value="WD40_rpt"/>
</dbReference>